<organism evidence="2 3">
    <name type="scientific">Platanthera zijinensis</name>
    <dbReference type="NCBI Taxonomy" id="2320716"/>
    <lineage>
        <taxon>Eukaryota</taxon>
        <taxon>Viridiplantae</taxon>
        <taxon>Streptophyta</taxon>
        <taxon>Embryophyta</taxon>
        <taxon>Tracheophyta</taxon>
        <taxon>Spermatophyta</taxon>
        <taxon>Magnoliopsida</taxon>
        <taxon>Liliopsida</taxon>
        <taxon>Asparagales</taxon>
        <taxon>Orchidaceae</taxon>
        <taxon>Orchidoideae</taxon>
        <taxon>Orchideae</taxon>
        <taxon>Orchidinae</taxon>
        <taxon>Platanthera</taxon>
    </lineage>
</organism>
<comment type="caution">
    <text evidence="2">The sequence shown here is derived from an EMBL/GenBank/DDBJ whole genome shotgun (WGS) entry which is preliminary data.</text>
</comment>
<reference evidence="2 3" key="1">
    <citation type="journal article" date="2022" name="Nat. Plants">
        <title>Genomes of leafy and leafless Platanthera orchids illuminate the evolution of mycoheterotrophy.</title>
        <authorList>
            <person name="Li M.H."/>
            <person name="Liu K.W."/>
            <person name="Li Z."/>
            <person name="Lu H.C."/>
            <person name="Ye Q.L."/>
            <person name="Zhang D."/>
            <person name="Wang J.Y."/>
            <person name="Li Y.F."/>
            <person name="Zhong Z.M."/>
            <person name="Liu X."/>
            <person name="Yu X."/>
            <person name="Liu D.K."/>
            <person name="Tu X.D."/>
            <person name="Liu B."/>
            <person name="Hao Y."/>
            <person name="Liao X.Y."/>
            <person name="Jiang Y.T."/>
            <person name="Sun W.H."/>
            <person name="Chen J."/>
            <person name="Chen Y.Q."/>
            <person name="Ai Y."/>
            <person name="Zhai J.W."/>
            <person name="Wu S.S."/>
            <person name="Zhou Z."/>
            <person name="Hsiao Y.Y."/>
            <person name="Wu W.L."/>
            <person name="Chen Y.Y."/>
            <person name="Lin Y.F."/>
            <person name="Hsu J.L."/>
            <person name="Li C.Y."/>
            <person name="Wang Z.W."/>
            <person name="Zhao X."/>
            <person name="Zhong W.Y."/>
            <person name="Ma X.K."/>
            <person name="Ma L."/>
            <person name="Huang J."/>
            <person name="Chen G.Z."/>
            <person name="Huang M.Z."/>
            <person name="Huang L."/>
            <person name="Peng D.H."/>
            <person name="Luo Y.B."/>
            <person name="Zou S.Q."/>
            <person name="Chen S.P."/>
            <person name="Lan S."/>
            <person name="Tsai W.C."/>
            <person name="Van de Peer Y."/>
            <person name="Liu Z.J."/>
        </authorList>
    </citation>
    <scope>NUCLEOTIDE SEQUENCE [LARGE SCALE GENOMIC DNA]</scope>
    <source>
        <strain evidence="2">Lor287</strain>
    </source>
</reference>
<name>A0AAP0GA39_9ASPA</name>
<proteinExistence type="predicted"/>
<dbReference type="Proteomes" id="UP001418222">
    <property type="component" value="Unassembled WGS sequence"/>
</dbReference>
<accession>A0AAP0GA39</accession>
<sequence>MEAASSRSTPSSPIHPSSTSFSFRNRPLSPSSISFSFRNRPSPPSSDNGSNEKKKNQSNCSDTALPRGILRPLSVNTKDIPHTQIKSSMLETSLRTSSRRPAEPNKLKCKFEANLLRKSTNSKTRE</sequence>
<dbReference type="EMBL" id="JBBWWQ010000005">
    <property type="protein sequence ID" value="KAK8947013.1"/>
    <property type="molecule type" value="Genomic_DNA"/>
</dbReference>
<keyword evidence="3" id="KW-1185">Reference proteome</keyword>
<evidence type="ECO:0000256" key="1">
    <source>
        <dbReference type="SAM" id="MobiDB-lite"/>
    </source>
</evidence>
<evidence type="ECO:0000313" key="2">
    <source>
        <dbReference type="EMBL" id="KAK8947013.1"/>
    </source>
</evidence>
<dbReference type="AlphaFoldDB" id="A0AAP0GA39"/>
<gene>
    <name evidence="2" type="ORF">KSP39_PZI006589</name>
</gene>
<feature type="compositionally biased region" description="Low complexity" evidence="1">
    <location>
        <begin position="1"/>
        <end position="49"/>
    </location>
</feature>
<protein>
    <submittedName>
        <fullName evidence="2">Uncharacterized protein</fullName>
    </submittedName>
</protein>
<feature type="region of interest" description="Disordered" evidence="1">
    <location>
        <begin position="1"/>
        <end position="106"/>
    </location>
</feature>
<feature type="compositionally biased region" description="Polar residues" evidence="1">
    <location>
        <begin position="84"/>
        <end position="96"/>
    </location>
</feature>
<evidence type="ECO:0000313" key="3">
    <source>
        <dbReference type="Proteomes" id="UP001418222"/>
    </source>
</evidence>